<dbReference type="InterPro" id="IPR027231">
    <property type="entry name" value="Semaphorin"/>
</dbReference>
<evidence type="ECO:0000313" key="19">
    <source>
        <dbReference type="EMBL" id="KAK3549148.1"/>
    </source>
</evidence>
<dbReference type="Proteomes" id="UP001274896">
    <property type="component" value="Unassembled WGS sequence"/>
</dbReference>
<dbReference type="InterPro" id="IPR005135">
    <property type="entry name" value="Endo/exonuclease/phosphatase"/>
</dbReference>
<evidence type="ECO:0000256" key="9">
    <source>
        <dbReference type="ARBA" id="ARBA00022902"/>
    </source>
</evidence>
<protein>
    <recommendedName>
        <fullName evidence="4">ribonuclease H</fullName>
        <ecNumber evidence="4">3.1.26.4</ecNumber>
    </recommendedName>
</protein>
<evidence type="ECO:0000256" key="12">
    <source>
        <dbReference type="ARBA" id="ARBA00023319"/>
    </source>
</evidence>
<evidence type="ECO:0000256" key="15">
    <source>
        <dbReference type="SAM" id="MobiDB-lite"/>
    </source>
</evidence>
<reference evidence="19" key="1">
    <citation type="submission" date="2023-06" db="EMBL/GenBank/DDBJ databases">
        <title>Male Hemibagrus guttatus genome.</title>
        <authorList>
            <person name="Bian C."/>
        </authorList>
    </citation>
    <scope>NUCLEOTIDE SEQUENCE</scope>
    <source>
        <strain evidence="19">Male_cb2023</strain>
        <tissue evidence="19">Muscle</tissue>
    </source>
</reference>
<dbReference type="PROSITE" id="PS50835">
    <property type="entry name" value="IG_LIKE"/>
    <property type="match status" value="1"/>
</dbReference>
<dbReference type="InterPro" id="IPR000477">
    <property type="entry name" value="RT_dom"/>
</dbReference>
<evidence type="ECO:0000256" key="4">
    <source>
        <dbReference type="ARBA" id="ARBA00012180"/>
    </source>
</evidence>
<keyword evidence="14" id="KW-0175">Coiled coil</keyword>
<dbReference type="GO" id="GO:0035295">
    <property type="term" value="P:tube development"/>
    <property type="evidence" value="ECO:0007669"/>
    <property type="project" value="UniProtKB-ARBA"/>
</dbReference>
<dbReference type="GO" id="GO:0007411">
    <property type="term" value="P:axon guidance"/>
    <property type="evidence" value="ECO:0007669"/>
    <property type="project" value="UniProtKB-ARBA"/>
</dbReference>
<dbReference type="InterPro" id="IPR016201">
    <property type="entry name" value="PSI"/>
</dbReference>
<dbReference type="EC" id="3.1.26.4" evidence="4"/>
<keyword evidence="11" id="KW-0325">Glycoprotein</keyword>
<dbReference type="Pfam" id="PF03372">
    <property type="entry name" value="Exo_endo_phos"/>
    <property type="match status" value="1"/>
</dbReference>
<dbReference type="InterPro" id="IPR036352">
    <property type="entry name" value="Semap_dom_sf"/>
</dbReference>
<dbReference type="GO" id="GO:0004523">
    <property type="term" value="F:RNA-DNA hybrid ribonuclease activity"/>
    <property type="evidence" value="ECO:0007669"/>
    <property type="project" value="UniProtKB-EC"/>
</dbReference>
<dbReference type="GO" id="GO:0045499">
    <property type="term" value="F:chemorepellent activity"/>
    <property type="evidence" value="ECO:0007669"/>
    <property type="project" value="TreeGrafter"/>
</dbReference>
<dbReference type="GO" id="GO:0001755">
    <property type="term" value="P:neural crest cell migration"/>
    <property type="evidence" value="ECO:0007669"/>
    <property type="project" value="TreeGrafter"/>
</dbReference>
<evidence type="ECO:0000256" key="11">
    <source>
        <dbReference type="ARBA" id="ARBA00023180"/>
    </source>
</evidence>
<name>A0AAE0RDG1_9TELE</name>
<dbReference type="Gene3D" id="3.60.10.10">
    <property type="entry name" value="Endonuclease/exonuclease/phosphatase"/>
    <property type="match status" value="1"/>
</dbReference>
<keyword evidence="9" id="KW-0524">Neurogenesis</keyword>
<evidence type="ECO:0000259" key="17">
    <source>
        <dbReference type="PROSITE" id="PS50878"/>
    </source>
</evidence>
<evidence type="ECO:0000256" key="13">
    <source>
        <dbReference type="PROSITE-ProRule" id="PRU00352"/>
    </source>
</evidence>
<keyword evidence="8" id="KW-0221">Differentiation</keyword>
<feature type="region of interest" description="Disordered" evidence="15">
    <location>
        <begin position="1588"/>
        <end position="1610"/>
    </location>
</feature>
<dbReference type="FunFam" id="2.60.40.10:FF:000030">
    <property type="entry name" value="Semaphorin 3F like"/>
    <property type="match status" value="1"/>
</dbReference>
<dbReference type="GO" id="GO:0005886">
    <property type="term" value="C:plasma membrane"/>
    <property type="evidence" value="ECO:0007669"/>
    <property type="project" value="TreeGrafter"/>
</dbReference>
<keyword evidence="6" id="KW-0964">Secreted</keyword>
<dbReference type="Pfam" id="PF01403">
    <property type="entry name" value="Sema"/>
    <property type="match status" value="1"/>
</dbReference>
<dbReference type="CDD" id="cd01650">
    <property type="entry name" value="RT_nLTR_like"/>
    <property type="match status" value="1"/>
</dbReference>
<evidence type="ECO:0000256" key="6">
    <source>
        <dbReference type="ARBA" id="ARBA00022525"/>
    </source>
</evidence>
<evidence type="ECO:0000256" key="8">
    <source>
        <dbReference type="ARBA" id="ARBA00022782"/>
    </source>
</evidence>
<dbReference type="SMART" id="SM00630">
    <property type="entry name" value="Sema"/>
    <property type="match status" value="1"/>
</dbReference>
<feature type="compositionally biased region" description="Basic residues" evidence="15">
    <location>
        <begin position="1599"/>
        <end position="1610"/>
    </location>
</feature>
<evidence type="ECO:0000259" key="16">
    <source>
        <dbReference type="PROSITE" id="PS50835"/>
    </source>
</evidence>
<feature type="coiled-coil region" evidence="14">
    <location>
        <begin position="387"/>
        <end position="421"/>
    </location>
</feature>
<dbReference type="PROSITE" id="PS51004">
    <property type="entry name" value="SEMA"/>
    <property type="match status" value="1"/>
</dbReference>
<keyword evidence="5" id="KW-0217">Developmental protein</keyword>
<dbReference type="InterPro" id="IPR036691">
    <property type="entry name" value="Endo/exonu/phosph_ase_sf"/>
</dbReference>
<accession>A0AAE0RDG1</accession>
<dbReference type="Gene3D" id="3.30.70.270">
    <property type="match status" value="1"/>
</dbReference>
<evidence type="ECO:0000256" key="10">
    <source>
        <dbReference type="ARBA" id="ARBA00023157"/>
    </source>
</evidence>
<dbReference type="SUPFAM" id="SSF101912">
    <property type="entry name" value="Sema domain"/>
    <property type="match status" value="1"/>
</dbReference>
<feature type="domain" description="Sema" evidence="18">
    <location>
        <begin position="886"/>
        <end position="1375"/>
    </location>
</feature>
<comment type="caution">
    <text evidence="19">The sequence shown here is derived from an EMBL/GenBank/DDBJ whole genome shotgun (WGS) entry which is preliminary data.</text>
</comment>
<dbReference type="SUPFAM" id="SSF48726">
    <property type="entry name" value="Immunoglobulin"/>
    <property type="match status" value="1"/>
</dbReference>
<dbReference type="GO" id="GO:0030335">
    <property type="term" value="P:positive regulation of cell migration"/>
    <property type="evidence" value="ECO:0007669"/>
    <property type="project" value="TreeGrafter"/>
</dbReference>
<feature type="non-terminal residue" evidence="19">
    <location>
        <position position="1610"/>
    </location>
</feature>
<dbReference type="EMBL" id="JAUCMX010000004">
    <property type="protein sequence ID" value="KAK3549148.1"/>
    <property type="molecule type" value="Genomic_DNA"/>
</dbReference>
<dbReference type="FunFam" id="3.30.1680.10:FF:000001">
    <property type="entry name" value="Semaphorin 3F like"/>
    <property type="match status" value="1"/>
</dbReference>
<dbReference type="CDD" id="cd09076">
    <property type="entry name" value="L1-EN"/>
    <property type="match status" value="1"/>
</dbReference>
<dbReference type="GO" id="GO:0005615">
    <property type="term" value="C:extracellular space"/>
    <property type="evidence" value="ECO:0007669"/>
    <property type="project" value="TreeGrafter"/>
</dbReference>
<dbReference type="Gene3D" id="2.60.40.10">
    <property type="entry name" value="Immunoglobulins"/>
    <property type="match status" value="1"/>
</dbReference>
<dbReference type="InterPro" id="IPR013783">
    <property type="entry name" value="Ig-like_fold"/>
</dbReference>
<evidence type="ECO:0000259" key="18">
    <source>
        <dbReference type="PROSITE" id="PS51004"/>
    </source>
</evidence>
<dbReference type="PANTHER" id="PTHR11036:SF36">
    <property type="entry name" value="SEMAPHORIN-3D"/>
    <property type="match status" value="1"/>
</dbReference>
<comment type="caution">
    <text evidence="13">Lacks conserved residue(s) required for the propagation of feature annotation.</text>
</comment>
<dbReference type="FunFam" id="2.130.10.10:FF:000015">
    <property type="entry name" value="Semaphorin 3B"/>
    <property type="match status" value="1"/>
</dbReference>
<evidence type="ECO:0000256" key="14">
    <source>
        <dbReference type="SAM" id="Coils"/>
    </source>
</evidence>
<comment type="subcellular location">
    <subcellularLocation>
        <location evidence="1">Secreted</location>
    </subcellularLocation>
</comment>
<organism evidence="19 20">
    <name type="scientific">Hemibagrus guttatus</name>
    <dbReference type="NCBI Taxonomy" id="175788"/>
    <lineage>
        <taxon>Eukaryota</taxon>
        <taxon>Metazoa</taxon>
        <taxon>Chordata</taxon>
        <taxon>Craniata</taxon>
        <taxon>Vertebrata</taxon>
        <taxon>Euteleostomi</taxon>
        <taxon>Actinopterygii</taxon>
        <taxon>Neopterygii</taxon>
        <taxon>Teleostei</taxon>
        <taxon>Ostariophysi</taxon>
        <taxon>Siluriformes</taxon>
        <taxon>Bagridae</taxon>
        <taxon>Hemibagrus</taxon>
    </lineage>
</organism>
<dbReference type="PANTHER" id="PTHR11036">
    <property type="entry name" value="SEMAPHORIN"/>
    <property type="match status" value="1"/>
</dbReference>
<dbReference type="GO" id="GO:0030215">
    <property type="term" value="F:semaphorin receptor binding"/>
    <property type="evidence" value="ECO:0007669"/>
    <property type="project" value="InterPro"/>
</dbReference>
<dbReference type="PROSITE" id="PS50878">
    <property type="entry name" value="RT_POL"/>
    <property type="match status" value="1"/>
</dbReference>
<dbReference type="InterPro" id="IPR043128">
    <property type="entry name" value="Rev_trsase/Diguanyl_cyclase"/>
</dbReference>
<evidence type="ECO:0000256" key="5">
    <source>
        <dbReference type="ARBA" id="ARBA00022473"/>
    </source>
</evidence>
<evidence type="ECO:0000256" key="3">
    <source>
        <dbReference type="ARBA" id="ARBA00010879"/>
    </source>
</evidence>
<evidence type="ECO:0000313" key="20">
    <source>
        <dbReference type="Proteomes" id="UP001274896"/>
    </source>
</evidence>
<dbReference type="InterPro" id="IPR036179">
    <property type="entry name" value="Ig-like_dom_sf"/>
</dbReference>
<keyword evidence="7" id="KW-0732">Signal</keyword>
<proteinExistence type="inferred from homology"/>
<dbReference type="SUPFAM" id="SSF103575">
    <property type="entry name" value="Plexin repeat"/>
    <property type="match status" value="1"/>
</dbReference>
<gene>
    <name evidence="19" type="ORF">QTP70_033352</name>
</gene>
<keyword evidence="20" id="KW-1185">Reference proteome</keyword>
<evidence type="ECO:0000256" key="1">
    <source>
        <dbReference type="ARBA" id="ARBA00004613"/>
    </source>
</evidence>
<comment type="similarity">
    <text evidence="3">Belongs to the beta type-B retroviral polymerase family. HERV class-II K(HML-2) pol subfamily.</text>
</comment>
<feature type="domain" description="Reverse transcriptase" evidence="17">
    <location>
        <begin position="553"/>
        <end position="812"/>
    </location>
</feature>
<dbReference type="InterPro" id="IPR043502">
    <property type="entry name" value="DNA/RNA_pol_sf"/>
</dbReference>
<dbReference type="GO" id="GO:0072359">
    <property type="term" value="P:circulatory system development"/>
    <property type="evidence" value="ECO:0007669"/>
    <property type="project" value="UniProtKB-ARBA"/>
</dbReference>
<dbReference type="InterPro" id="IPR001627">
    <property type="entry name" value="Semap_dom"/>
</dbReference>
<dbReference type="InterPro" id="IPR007110">
    <property type="entry name" value="Ig-like_dom"/>
</dbReference>
<comment type="similarity">
    <text evidence="2">Belongs to the semaphorin family.</text>
</comment>
<dbReference type="SUPFAM" id="SSF56672">
    <property type="entry name" value="DNA/RNA polymerases"/>
    <property type="match status" value="1"/>
</dbReference>
<dbReference type="GO" id="GO:0071526">
    <property type="term" value="P:semaphorin-plexin signaling pathway"/>
    <property type="evidence" value="ECO:0007669"/>
    <property type="project" value="TreeGrafter"/>
</dbReference>
<keyword evidence="10" id="KW-1015">Disulfide bond</keyword>
<keyword evidence="12" id="KW-0393">Immunoglobulin domain</keyword>
<evidence type="ECO:0000256" key="7">
    <source>
        <dbReference type="ARBA" id="ARBA00022729"/>
    </source>
</evidence>
<dbReference type="SUPFAM" id="SSF56219">
    <property type="entry name" value="DNase I-like"/>
    <property type="match status" value="1"/>
</dbReference>
<dbReference type="CDD" id="cd05871">
    <property type="entry name" value="Ig_Sema3"/>
    <property type="match status" value="1"/>
</dbReference>
<sequence>TNFIPDRSRPGLTTTAIGAVDLQGAGGNWATVGRRSRGGRRVRRQREKRKGKSVGLRIGTLNVGTMTGKGRELADVMERRKVDILCVQETRWKGSKARSIGAGFKLFYYGVDSKRNGVGVVLKEEFVRNVLEVKRVSDRVMSLKLEIEGVMLNVVSGYAPQVGCELEEKERFWSELDEVMESIPTGERVVIGADFNGHVGEGNTGDEEVMGKFGVKERNLEGQMVVDFAKRMDMGVVNTYFQKREEHRVTYKSGGRSTQVDYILCRRGNLKEISDCKVVVGESVARQHRMVVCRMTLMVCKKKRSEIEKKTKWWKLKKEECCEEFRQKLRQALGGQVVLPDDWETTAEVIRETGRKVLGVSSGRRKEDKETWWWNEEVQDSIQRKRLAKKKWDMDRTEENRQEYKELQRRVKREVSKAKQKAYDELYTRLDTREGEKDLYRLARQRDRDGKDVQQVRVIKDRDGRVLTSEESVQRRWKEYFEELMNEENEREKRVEGVNSVEQKVDKIRKDEVRKALKRMKSGKAVGPDDIPVEVWKCLGEAAVEFLASLFNRVLESERMPEVWRRSVLVPIFKNKGDVQSCSNYRGIKLMSHTMKVWERVVEARLRQVVEICEQQYGFMPRKSTTDAIFALRILMEKYRDGQKELHCVFVDLEKAYDRVSREELWYCMRKSGVAEKYVRVVQDMYERSRTVVRCAVGQTEEFNVEVGLHQGSALSPFLFAIVMDQLSEEVRQESPWTMMFADDIVICSESREQVEENLERWRFALERRGMKVSRSKTEYMCVNEREGSGTVRLQGEEVKKVQEFKYLGSTVQSNGECGKEVKKRVQAGWNGWRKVSGVLCDQKISARIKGKVYRTVVRPAMLYGLETVSLRKRQESELEVAELKMLSVSFAELIHLGSLVPFVGSGEGMQFQTFLLDEEKSRLLLGAKDHIYLLDPDNINKNPRKLSWPAPRDRVDMCILAGKSPLTDCANFVRVLHNYNRTHVYTCGTGAFHPTCAFLEVRGHKEVKGGGLHLISSSMESGRMKCPFDPRQPFASVLTDHYLYAGTVSDFLGKDSMFSRSLGPPPDQHYIRTDISEDYWINEAKFIAAHPIADTYNPDDDKIYFFFREASREGKTMDKGVLSRVARVCKNDVGGLRSLTNKWTTFLKARLVCSIPGTDGVDTHFDELQDIFMVPNRDEKNPKVYGVFTTTSSIFKGSAVCMYNMEDIRAVFNGPYAHKEGPDHRWVEYEGKIPYPRPGTCPSRTYDPRIKTTKDFPDDVISFIRMHPLMYQSVYPITGRPIFTRINTEYRLTQIAVDRVSADDGHYPVMFLGTDAGSVLKVVSITQENWAAEEVVLEELQVFKNPSSILSMEISSKQQQLFVGGADGLVLVALHRCHIYGQGCAECCLARDPYCAWDGSHCSRYIPASKRRARRQDIKHGDPSSQCWDEDDVLGKNVEEKVLYGVENNSSFLECLPKSQQAKIRWFIQRPGADHRQEIREDERVLVTERGLLIRWVHRSDAGLYVCTAQEHSFTRTLLHLSLRVLEQGHLPGHQSGSSGPSDHSIQDMTSELRHSYKDYVRAMSAPSLEEYCEMLWHKEKKQRQKAKWKHAQELRKSRNRRHHQGAAI</sequence>
<dbReference type="Pfam" id="PF00078">
    <property type="entry name" value="RVT_1"/>
    <property type="match status" value="1"/>
</dbReference>
<dbReference type="InterPro" id="IPR015943">
    <property type="entry name" value="WD40/YVTN_repeat-like_dom_sf"/>
</dbReference>
<evidence type="ECO:0000256" key="2">
    <source>
        <dbReference type="ARBA" id="ARBA00009492"/>
    </source>
</evidence>
<dbReference type="SMART" id="SM00423">
    <property type="entry name" value="PSI"/>
    <property type="match status" value="1"/>
</dbReference>
<dbReference type="Gene3D" id="2.130.10.10">
    <property type="entry name" value="YVTN repeat-like/Quinoprotein amine dehydrogenase"/>
    <property type="match status" value="1"/>
</dbReference>
<dbReference type="Gene3D" id="3.30.1680.10">
    <property type="entry name" value="ligand-binding face of the semaphorins, domain 2"/>
    <property type="match status" value="1"/>
</dbReference>
<feature type="domain" description="Ig-like" evidence="16">
    <location>
        <begin position="1448"/>
        <end position="1518"/>
    </location>
</feature>